<comment type="caution">
    <text evidence="2">The sequence shown here is derived from an EMBL/GenBank/DDBJ whole genome shotgun (WGS) entry which is preliminary data.</text>
</comment>
<evidence type="ECO:0000313" key="2">
    <source>
        <dbReference type="EMBL" id="KAJ7726682.1"/>
    </source>
</evidence>
<protein>
    <submittedName>
        <fullName evidence="2">Uncharacterized protein</fullName>
    </submittedName>
</protein>
<feature type="transmembrane region" description="Helical" evidence="1">
    <location>
        <begin position="171"/>
        <end position="190"/>
    </location>
</feature>
<proteinExistence type="predicted"/>
<dbReference type="AlphaFoldDB" id="A0AAD7HSY3"/>
<organism evidence="2 3">
    <name type="scientific">Mycena maculata</name>
    <dbReference type="NCBI Taxonomy" id="230809"/>
    <lineage>
        <taxon>Eukaryota</taxon>
        <taxon>Fungi</taxon>
        <taxon>Dikarya</taxon>
        <taxon>Basidiomycota</taxon>
        <taxon>Agaricomycotina</taxon>
        <taxon>Agaricomycetes</taxon>
        <taxon>Agaricomycetidae</taxon>
        <taxon>Agaricales</taxon>
        <taxon>Marasmiineae</taxon>
        <taxon>Mycenaceae</taxon>
        <taxon>Mycena</taxon>
    </lineage>
</organism>
<sequence>MDAPIVAPLARDILVVNVAQVIGPFVANILNWMLMGTLIMQLYTYYQKFSDGIGLRVLVYSVVSIDIAQTFILTQHGWWFIITIWGQPEMFDELVWSGDVIPFTCRLVAVIVQILNVWQSLTSSRYMHAVAVLIVLLALTQGITAMVASMLCEVSPFQETLIRLHPEFTVWLAGSFVDDIIITVCITYILSQVKTHTSWSASETTLTKVINRVMQTGAATVTVAAIDLALFVSFPTTNYHFIP</sequence>
<feature type="transmembrane region" description="Helical" evidence="1">
    <location>
        <begin position="100"/>
        <end position="118"/>
    </location>
</feature>
<feature type="transmembrane region" description="Helical" evidence="1">
    <location>
        <begin position="130"/>
        <end position="151"/>
    </location>
</feature>
<dbReference type="EMBL" id="JARJLG010000217">
    <property type="protein sequence ID" value="KAJ7726682.1"/>
    <property type="molecule type" value="Genomic_DNA"/>
</dbReference>
<keyword evidence="1" id="KW-0812">Transmembrane</keyword>
<dbReference type="Proteomes" id="UP001215280">
    <property type="component" value="Unassembled WGS sequence"/>
</dbReference>
<accession>A0AAD7HSY3</accession>
<dbReference type="PANTHER" id="PTHR40465">
    <property type="entry name" value="CHROMOSOME 1, WHOLE GENOME SHOTGUN SEQUENCE"/>
    <property type="match status" value="1"/>
</dbReference>
<keyword evidence="1" id="KW-1133">Transmembrane helix</keyword>
<keyword evidence="1" id="KW-0472">Membrane</keyword>
<gene>
    <name evidence="2" type="ORF">DFH07DRAFT_970393</name>
</gene>
<evidence type="ECO:0000313" key="3">
    <source>
        <dbReference type="Proteomes" id="UP001215280"/>
    </source>
</evidence>
<keyword evidence="3" id="KW-1185">Reference proteome</keyword>
<reference evidence="2" key="1">
    <citation type="submission" date="2023-03" db="EMBL/GenBank/DDBJ databases">
        <title>Massive genome expansion in bonnet fungi (Mycena s.s.) driven by repeated elements and novel gene families across ecological guilds.</title>
        <authorList>
            <consortium name="Lawrence Berkeley National Laboratory"/>
            <person name="Harder C.B."/>
            <person name="Miyauchi S."/>
            <person name="Viragh M."/>
            <person name="Kuo A."/>
            <person name="Thoen E."/>
            <person name="Andreopoulos B."/>
            <person name="Lu D."/>
            <person name="Skrede I."/>
            <person name="Drula E."/>
            <person name="Henrissat B."/>
            <person name="Morin E."/>
            <person name="Kohler A."/>
            <person name="Barry K."/>
            <person name="LaButti K."/>
            <person name="Morin E."/>
            <person name="Salamov A."/>
            <person name="Lipzen A."/>
            <person name="Mereny Z."/>
            <person name="Hegedus B."/>
            <person name="Baldrian P."/>
            <person name="Stursova M."/>
            <person name="Weitz H."/>
            <person name="Taylor A."/>
            <person name="Grigoriev I.V."/>
            <person name="Nagy L.G."/>
            <person name="Martin F."/>
            <person name="Kauserud H."/>
        </authorList>
    </citation>
    <scope>NUCLEOTIDE SEQUENCE</scope>
    <source>
        <strain evidence="2">CBHHK188m</strain>
    </source>
</reference>
<name>A0AAD7HSY3_9AGAR</name>
<dbReference type="PANTHER" id="PTHR40465:SF1">
    <property type="entry name" value="DUF6534 DOMAIN-CONTAINING PROTEIN"/>
    <property type="match status" value="1"/>
</dbReference>
<evidence type="ECO:0000256" key="1">
    <source>
        <dbReference type="SAM" id="Phobius"/>
    </source>
</evidence>